<dbReference type="Proteomes" id="UP000886833">
    <property type="component" value="Unassembled WGS sequence"/>
</dbReference>
<comment type="caution">
    <text evidence="1">The sequence shown here is derived from an EMBL/GenBank/DDBJ whole genome shotgun (WGS) entry which is preliminary data.</text>
</comment>
<organism evidence="1 2">
    <name type="scientific">Candidatus Onthousia faecipullorum</name>
    <dbReference type="NCBI Taxonomy" id="2840887"/>
    <lineage>
        <taxon>Bacteria</taxon>
        <taxon>Bacillati</taxon>
        <taxon>Bacillota</taxon>
        <taxon>Bacilli</taxon>
        <taxon>Candidatus Onthousia</taxon>
    </lineage>
</organism>
<name>A0A9D1GAC8_9FIRM</name>
<evidence type="ECO:0000313" key="1">
    <source>
        <dbReference type="EMBL" id="HIT37176.1"/>
    </source>
</evidence>
<dbReference type="EMBL" id="DVKQ01000018">
    <property type="protein sequence ID" value="HIT37176.1"/>
    <property type="molecule type" value="Genomic_DNA"/>
</dbReference>
<dbReference type="AlphaFoldDB" id="A0A9D1GAC8"/>
<evidence type="ECO:0000313" key="2">
    <source>
        <dbReference type="Proteomes" id="UP000886833"/>
    </source>
</evidence>
<proteinExistence type="predicted"/>
<sequence>MPNILKNNAILSKRLQGDNTITSNTWNGLDYISLSKKDENYIWKSSYRRFISPSYAFIFKEIETIETEYVEDDYEYYRHISNLSSNKRYSIYEDEYQIKNKIGLDKVIGIKIPDTDINHYPREFHDRKACAIDEFLKIIDGKIQVPFIDIDKKDIKKYLLER</sequence>
<reference evidence="1" key="1">
    <citation type="submission" date="2020-10" db="EMBL/GenBank/DDBJ databases">
        <authorList>
            <person name="Gilroy R."/>
        </authorList>
    </citation>
    <scope>NUCLEOTIDE SEQUENCE</scope>
    <source>
        <strain evidence="1">CHK195-26880</strain>
    </source>
</reference>
<accession>A0A9D1GAC8</accession>
<gene>
    <name evidence="1" type="ORF">IAB59_01685</name>
</gene>
<reference evidence="1" key="2">
    <citation type="journal article" date="2021" name="PeerJ">
        <title>Extensive microbial diversity within the chicken gut microbiome revealed by metagenomics and culture.</title>
        <authorList>
            <person name="Gilroy R."/>
            <person name="Ravi A."/>
            <person name="Getino M."/>
            <person name="Pursley I."/>
            <person name="Horton D.L."/>
            <person name="Alikhan N.F."/>
            <person name="Baker D."/>
            <person name="Gharbi K."/>
            <person name="Hall N."/>
            <person name="Watson M."/>
            <person name="Adriaenssens E.M."/>
            <person name="Foster-Nyarko E."/>
            <person name="Jarju S."/>
            <person name="Secka A."/>
            <person name="Antonio M."/>
            <person name="Oren A."/>
            <person name="Chaudhuri R.R."/>
            <person name="La Ragione R."/>
            <person name="Hildebrand F."/>
            <person name="Pallen M.J."/>
        </authorList>
    </citation>
    <scope>NUCLEOTIDE SEQUENCE</scope>
    <source>
        <strain evidence="1">CHK195-26880</strain>
    </source>
</reference>
<protein>
    <submittedName>
        <fullName evidence="1">Uncharacterized protein</fullName>
    </submittedName>
</protein>